<proteinExistence type="predicted"/>
<evidence type="ECO:0000313" key="1">
    <source>
        <dbReference type="EMBL" id="HDK38572.1"/>
    </source>
</evidence>
<organism evidence="1">
    <name type="scientific">Thiolapillus brandeum</name>
    <dbReference type="NCBI Taxonomy" id="1076588"/>
    <lineage>
        <taxon>Bacteria</taxon>
        <taxon>Pseudomonadati</taxon>
        <taxon>Pseudomonadota</taxon>
        <taxon>Gammaproteobacteria</taxon>
        <taxon>Chromatiales</taxon>
        <taxon>Sedimenticolaceae</taxon>
        <taxon>Thiolapillus</taxon>
    </lineage>
</organism>
<protein>
    <submittedName>
        <fullName evidence="1">Uncharacterized protein</fullName>
    </submittedName>
</protein>
<dbReference type="Proteomes" id="UP000885822">
    <property type="component" value="Unassembled WGS sequence"/>
</dbReference>
<sequence length="78" mass="8675">MSVEFLIGGNVRKKVMFRADKARIEQEKAMKKAKAPAPRTKHQSIWEAAPKSMARSMRSTLGCSIMLGMLDSLPGGRR</sequence>
<dbReference type="AlphaFoldDB" id="A0A831NTY6"/>
<gene>
    <name evidence="1" type="ORF">ENG92_06115</name>
</gene>
<reference evidence="1" key="1">
    <citation type="journal article" date="2020" name="mSystems">
        <title>Genome- and Community-Level Interaction Insights into Carbon Utilization and Element Cycling Functions of Hydrothermarchaeota in Hydrothermal Sediment.</title>
        <authorList>
            <person name="Zhou Z."/>
            <person name="Liu Y."/>
            <person name="Xu W."/>
            <person name="Pan J."/>
            <person name="Luo Z.H."/>
            <person name="Li M."/>
        </authorList>
    </citation>
    <scope>NUCLEOTIDE SEQUENCE [LARGE SCALE GENOMIC DNA]</scope>
    <source>
        <strain evidence="1">HyVt-26</strain>
    </source>
</reference>
<name>A0A831NTY6_9GAMM</name>
<accession>A0A831NTY6</accession>
<dbReference type="EMBL" id="DRCV01000274">
    <property type="protein sequence ID" value="HDK38572.1"/>
    <property type="molecule type" value="Genomic_DNA"/>
</dbReference>
<comment type="caution">
    <text evidence="1">The sequence shown here is derived from an EMBL/GenBank/DDBJ whole genome shotgun (WGS) entry which is preliminary data.</text>
</comment>